<accession>A0A8R7U2X2</accession>
<dbReference type="EC" id="3.1.3.16" evidence="1"/>
<organism evidence="3 4">
    <name type="scientific">Triticum urartu</name>
    <name type="common">Red wild einkorn</name>
    <name type="synonym">Crithodium urartu</name>
    <dbReference type="NCBI Taxonomy" id="4572"/>
    <lineage>
        <taxon>Eukaryota</taxon>
        <taxon>Viridiplantae</taxon>
        <taxon>Streptophyta</taxon>
        <taxon>Embryophyta</taxon>
        <taxon>Tracheophyta</taxon>
        <taxon>Spermatophyta</taxon>
        <taxon>Magnoliopsida</taxon>
        <taxon>Liliopsida</taxon>
        <taxon>Poales</taxon>
        <taxon>Poaceae</taxon>
        <taxon>BOP clade</taxon>
        <taxon>Pooideae</taxon>
        <taxon>Triticodae</taxon>
        <taxon>Triticeae</taxon>
        <taxon>Triticinae</taxon>
        <taxon>Triticum</taxon>
    </lineage>
</organism>
<evidence type="ECO:0000313" key="4">
    <source>
        <dbReference type="Proteomes" id="UP000015106"/>
    </source>
</evidence>
<feature type="region of interest" description="Disordered" evidence="2">
    <location>
        <begin position="63"/>
        <end position="95"/>
    </location>
</feature>
<evidence type="ECO:0000256" key="1">
    <source>
        <dbReference type="ARBA" id="ARBA00013081"/>
    </source>
</evidence>
<keyword evidence="4" id="KW-1185">Reference proteome</keyword>
<dbReference type="Gramene" id="TuG1812G0300005673.01.T01">
    <property type="protein sequence ID" value="TuG1812G0300005673.01.T01"/>
    <property type="gene ID" value="TuG1812G0300005673.01"/>
</dbReference>
<reference evidence="4" key="1">
    <citation type="journal article" date="2013" name="Nature">
        <title>Draft genome of the wheat A-genome progenitor Triticum urartu.</title>
        <authorList>
            <person name="Ling H.Q."/>
            <person name="Zhao S."/>
            <person name="Liu D."/>
            <person name="Wang J."/>
            <person name="Sun H."/>
            <person name="Zhang C."/>
            <person name="Fan H."/>
            <person name="Li D."/>
            <person name="Dong L."/>
            <person name="Tao Y."/>
            <person name="Gao C."/>
            <person name="Wu H."/>
            <person name="Li Y."/>
            <person name="Cui Y."/>
            <person name="Guo X."/>
            <person name="Zheng S."/>
            <person name="Wang B."/>
            <person name="Yu K."/>
            <person name="Liang Q."/>
            <person name="Yang W."/>
            <person name="Lou X."/>
            <person name="Chen J."/>
            <person name="Feng M."/>
            <person name="Jian J."/>
            <person name="Zhang X."/>
            <person name="Luo G."/>
            <person name="Jiang Y."/>
            <person name="Liu J."/>
            <person name="Wang Z."/>
            <person name="Sha Y."/>
            <person name="Zhang B."/>
            <person name="Wu H."/>
            <person name="Tang D."/>
            <person name="Shen Q."/>
            <person name="Xue P."/>
            <person name="Zou S."/>
            <person name="Wang X."/>
            <person name="Liu X."/>
            <person name="Wang F."/>
            <person name="Yang Y."/>
            <person name="An X."/>
            <person name="Dong Z."/>
            <person name="Zhang K."/>
            <person name="Zhang X."/>
            <person name="Luo M.C."/>
            <person name="Dvorak J."/>
            <person name="Tong Y."/>
            <person name="Wang J."/>
            <person name="Yang H."/>
            <person name="Li Z."/>
            <person name="Wang D."/>
            <person name="Zhang A."/>
            <person name="Wang J."/>
        </authorList>
    </citation>
    <scope>NUCLEOTIDE SEQUENCE</scope>
    <source>
        <strain evidence="4">cv. G1812</strain>
    </source>
</reference>
<reference evidence="3" key="2">
    <citation type="submission" date="2018-03" db="EMBL/GenBank/DDBJ databases">
        <title>The Triticum urartu genome reveals the dynamic nature of wheat genome evolution.</title>
        <authorList>
            <person name="Ling H."/>
            <person name="Ma B."/>
            <person name="Shi X."/>
            <person name="Liu H."/>
            <person name="Dong L."/>
            <person name="Sun H."/>
            <person name="Cao Y."/>
            <person name="Gao Q."/>
            <person name="Zheng S."/>
            <person name="Li Y."/>
            <person name="Yu Y."/>
            <person name="Du H."/>
            <person name="Qi M."/>
            <person name="Li Y."/>
            <person name="Yu H."/>
            <person name="Cui Y."/>
            <person name="Wang N."/>
            <person name="Chen C."/>
            <person name="Wu H."/>
            <person name="Zhao Y."/>
            <person name="Zhang J."/>
            <person name="Li Y."/>
            <person name="Zhou W."/>
            <person name="Zhang B."/>
            <person name="Hu W."/>
            <person name="Eijk M."/>
            <person name="Tang J."/>
            <person name="Witsenboer H."/>
            <person name="Zhao S."/>
            <person name="Li Z."/>
            <person name="Zhang A."/>
            <person name="Wang D."/>
            <person name="Liang C."/>
        </authorList>
    </citation>
    <scope>NUCLEOTIDE SEQUENCE [LARGE SCALE GENOMIC DNA]</scope>
    <source>
        <strain evidence="3">cv. G1812</strain>
    </source>
</reference>
<dbReference type="InterPro" id="IPR036457">
    <property type="entry name" value="PPM-type-like_dom_sf"/>
</dbReference>
<dbReference type="EnsemblPlants" id="TuG1812G0300005673.01.T01">
    <property type="protein sequence ID" value="TuG1812G0300005673.01.T01"/>
    <property type="gene ID" value="TuG1812G0300005673.01"/>
</dbReference>
<proteinExistence type="predicted"/>
<dbReference type="Proteomes" id="UP000015106">
    <property type="component" value="Chromosome 3"/>
</dbReference>
<dbReference type="GO" id="GO:0004722">
    <property type="term" value="F:protein serine/threonine phosphatase activity"/>
    <property type="evidence" value="ECO:0007669"/>
    <property type="project" value="UniProtKB-EC"/>
</dbReference>
<dbReference type="AlphaFoldDB" id="A0A8R7U2X2"/>
<reference evidence="3" key="3">
    <citation type="submission" date="2022-06" db="UniProtKB">
        <authorList>
            <consortium name="EnsemblPlants"/>
        </authorList>
    </citation>
    <scope>IDENTIFICATION</scope>
</reference>
<evidence type="ECO:0000313" key="3">
    <source>
        <dbReference type="EnsemblPlants" id="TuG1812G0300005673.01.T01"/>
    </source>
</evidence>
<sequence>MHHPVPHVKQVMRPNAGGRIIIASDGVCDDLTFEMALECSHGYPSDIYDNRIVNEEILPQGLRDDTTYLHRGGHTTSRNTSSKSSNKVAGENHTQ</sequence>
<evidence type="ECO:0000256" key="2">
    <source>
        <dbReference type="SAM" id="MobiDB-lite"/>
    </source>
</evidence>
<dbReference type="SUPFAM" id="SSF81606">
    <property type="entry name" value="PP2C-like"/>
    <property type="match status" value="1"/>
</dbReference>
<feature type="compositionally biased region" description="Low complexity" evidence="2">
    <location>
        <begin position="75"/>
        <end position="87"/>
    </location>
</feature>
<name>A0A8R7U2X2_TRIUA</name>
<protein>
    <recommendedName>
        <fullName evidence="1">protein-serine/threonine phosphatase</fullName>
        <ecNumber evidence="1">3.1.3.16</ecNumber>
    </recommendedName>
</protein>